<protein>
    <submittedName>
        <fullName evidence="2">Uncharacterized protein</fullName>
    </submittedName>
</protein>
<keyword evidence="3" id="KW-1185">Reference proteome</keyword>
<proteinExistence type="predicted"/>
<feature type="region of interest" description="Disordered" evidence="1">
    <location>
        <begin position="20"/>
        <end position="66"/>
    </location>
</feature>
<dbReference type="EMBL" id="WIXE01003599">
    <property type="protein sequence ID" value="KAK5983792.1"/>
    <property type="molecule type" value="Genomic_DNA"/>
</dbReference>
<gene>
    <name evidence="2" type="ORF">GCK32_011029</name>
</gene>
<dbReference type="Proteomes" id="UP001331761">
    <property type="component" value="Unassembled WGS sequence"/>
</dbReference>
<dbReference type="AlphaFoldDB" id="A0AAN8IW89"/>
<sequence>MKDLYYYHITHHLFTEHFRQKQMEKRGTPCKNALPPSMSRKPIAPNPRRSRITSAPLSADPPRKPARSYGKITMMWDFLLVSEVTAS</sequence>
<organism evidence="2 3">
    <name type="scientific">Trichostrongylus colubriformis</name>
    <name type="common">Black scour worm</name>
    <dbReference type="NCBI Taxonomy" id="6319"/>
    <lineage>
        <taxon>Eukaryota</taxon>
        <taxon>Metazoa</taxon>
        <taxon>Ecdysozoa</taxon>
        <taxon>Nematoda</taxon>
        <taxon>Chromadorea</taxon>
        <taxon>Rhabditida</taxon>
        <taxon>Rhabditina</taxon>
        <taxon>Rhabditomorpha</taxon>
        <taxon>Strongyloidea</taxon>
        <taxon>Trichostrongylidae</taxon>
        <taxon>Trichostrongylus</taxon>
    </lineage>
</organism>
<evidence type="ECO:0000256" key="1">
    <source>
        <dbReference type="SAM" id="MobiDB-lite"/>
    </source>
</evidence>
<evidence type="ECO:0000313" key="3">
    <source>
        <dbReference type="Proteomes" id="UP001331761"/>
    </source>
</evidence>
<reference evidence="2 3" key="1">
    <citation type="submission" date="2019-10" db="EMBL/GenBank/DDBJ databases">
        <title>Assembly and Annotation for the nematode Trichostrongylus colubriformis.</title>
        <authorList>
            <person name="Martin J."/>
        </authorList>
    </citation>
    <scope>NUCLEOTIDE SEQUENCE [LARGE SCALE GENOMIC DNA]</scope>
    <source>
        <strain evidence="2">G859</strain>
        <tissue evidence="2">Whole worm</tissue>
    </source>
</reference>
<comment type="caution">
    <text evidence="2">The sequence shown here is derived from an EMBL/GenBank/DDBJ whole genome shotgun (WGS) entry which is preliminary data.</text>
</comment>
<accession>A0AAN8IW89</accession>
<evidence type="ECO:0000313" key="2">
    <source>
        <dbReference type="EMBL" id="KAK5983792.1"/>
    </source>
</evidence>
<name>A0AAN8IW89_TRICO</name>